<evidence type="ECO:0000313" key="1">
    <source>
        <dbReference type="EMBL" id="JAE01293.1"/>
    </source>
</evidence>
<dbReference type="EMBL" id="GBRH01196603">
    <property type="protein sequence ID" value="JAE01293.1"/>
    <property type="molecule type" value="Transcribed_RNA"/>
</dbReference>
<reference evidence="1" key="1">
    <citation type="submission" date="2014-09" db="EMBL/GenBank/DDBJ databases">
        <authorList>
            <person name="Magalhaes I.L.F."/>
            <person name="Oliveira U."/>
            <person name="Santos F.R."/>
            <person name="Vidigal T.H.D.A."/>
            <person name="Brescovit A.D."/>
            <person name="Santos A.J."/>
        </authorList>
    </citation>
    <scope>NUCLEOTIDE SEQUENCE</scope>
    <source>
        <tissue evidence="1">Shoot tissue taken approximately 20 cm above the soil surface</tissue>
    </source>
</reference>
<name>A0A0A9EZ26_ARUDO</name>
<reference evidence="1" key="2">
    <citation type="journal article" date="2015" name="Data Brief">
        <title>Shoot transcriptome of the giant reed, Arundo donax.</title>
        <authorList>
            <person name="Barrero R.A."/>
            <person name="Guerrero F.D."/>
            <person name="Moolhuijzen P."/>
            <person name="Goolsby J.A."/>
            <person name="Tidwell J."/>
            <person name="Bellgard S.E."/>
            <person name="Bellgard M.I."/>
        </authorList>
    </citation>
    <scope>NUCLEOTIDE SEQUENCE</scope>
    <source>
        <tissue evidence="1">Shoot tissue taken approximately 20 cm above the soil surface</tissue>
    </source>
</reference>
<accession>A0A0A9EZ26</accession>
<protein>
    <submittedName>
        <fullName evidence="1">Uncharacterized protein</fullName>
    </submittedName>
</protein>
<dbReference type="AlphaFoldDB" id="A0A0A9EZ26"/>
<organism evidence="1">
    <name type="scientific">Arundo donax</name>
    <name type="common">Giant reed</name>
    <name type="synonym">Donax arundinaceus</name>
    <dbReference type="NCBI Taxonomy" id="35708"/>
    <lineage>
        <taxon>Eukaryota</taxon>
        <taxon>Viridiplantae</taxon>
        <taxon>Streptophyta</taxon>
        <taxon>Embryophyta</taxon>
        <taxon>Tracheophyta</taxon>
        <taxon>Spermatophyta</taxon>
        <taxon>Magnoliopsida</taxon>
        <taxon>Liliopsida</taxon>
        <taxon>Poales</taxon>
        <taxon>Poaceae</taxon>
        <taxon>PACMAD clade</taxon>
        <taxon>Arundinoideae</taxon>
        <taxon>Arundineae</taxon>
        <taxon>Arundo</taxon>
    </lineage>
</organism>
<proteinExistence type="predicted"/>
<sequence length="30" mass="3575">MFSLSSPRQTFWILARTVLCCHIRSRSSKY</sequence>